<evidence type="ECO:0000256" key="2">
    <source>
        <dbReference type="SAM" id="MobiDB-lite"/>
    </source>
</evidence>
<evidence type="ECO:0000313" key="5">
    <source>
        <dbReference type="EMBL" id="CDJ30526.1"/>
    </source>
</evidence>
<keyword evidence="4" id="KW-0732">Signal</keyword>
<proteinExistence type="predicted"/>
<keyword evidence="3" id="KW-1133">Transmembrane helix</keyword>
<keyword evidence="3" id="KW-0472">Membrane</keyword>
<feature type="region of interest" description="Disordered" evidence="2">
    <location>
        <begin position="584"/>
        <end position="603"/>
    </location>
</feature>
<organism evidence="5 6">
    <name type="scientific">Eimeria mitis</name>
    <dbReference type="NCBI Taxonomy" id="44415"/>
    <lineage>
        <taxon>Eukaryota</taxon>
        <taxon>Sar</taxon>
        <taxon>Alveolata</taxon>
        <taxon>Apicomplexa</taxon>
        <taxon>Conoidasida</taxon>
        <taxon>Coccidia</taxon>
        <taxon>Eucoccidiorida</taxon>
        <taxon>Eimeriorina</taxon>
        <taxon>Eimeriidae</taxon>
        <taxon>Eimeria</taxon>
    </lineage>
</organism>
<dbReference type="EMBL" id="HG682577">
    <property type="protein sequence ID" value="CDJ30526.1"/>
    <property type="molecule type" value="Genomic_DNA"/>
</dbReference>
<dbReference type="OrthoDB" id="348432at2759"/>
<gene>
    <name evidence="5" type="ORF">EMH_0059040</name>
</gene>
<accession>U6K0L6</accession>
<dbReference type="AlphaFoldDB" id="U6K0L6"/>
<feature type="signal peptide" evidence="4">
    <location>
        <begin position="1"/>
        <end position="19"/>
    </location>
</feature>
<sequence length="733" mass="80193">MRGRQIFFSSFSTATGCLCTLGLLSTDAEAPVSAAAHSPGIEPESHSLTSFSNNAWSTAGREREDGGTRSLFSDDSLHDASHLQDGTLVSPLGDTRHSRPGVNVLEEDRVRAGLVPLLPPAASPKSSKDGRRRLFAAVSTAFLGFALYLGLMTLRYKQVPPDSQPAGSEQTRPKQRQQDTETVTAEQLLQSVDELKNLQPLAAELAKMVGTHESRSALQELCSSLTRSQDIAQMIQVGPAVSSGSPLTAVKTAIQDSVSALSRLYEAARERGLSLTQEVQKERPPVFSEEEMQLLEDSLGTGFREFVDFREQSMKYSTPIFVQKVEKAAAELKGLRSLDCTDDLHLLVSVAKNLEIVKVAHDAMQIESEWSGEISDNAAAVLRMQYQRKQASTHLELEGQLGELHILCTLERERRQFELKEDVSVLKTLELLEEQLKRGELQLQKHENLMNRAKHAGNILSALKAEKQAVAVAESLKALLEAAASSRRSIPGVASEEEAAQSEAMQRHRTLVAYRTKQRAASHAKRAISRLKAIEMQISGDFASPSEQELKGKARPPLARHMSIKLAELVADKLKEVEDVNADLRKPVNTEEDTEEGNSSSAARTKEILRASQAAASAAVAFLHEAELMWLDARLKKSLEFDVQLSVALARKATAAVSIARGEEAQQQHDHIEMSAADIQEFEELLAQFNSGHEKAQSANGLNELASAAAGIKQVASKLTTFVEELQKQPAKR</sequence>
<evidence type="ECO:0008006" key="7">
    <source>
        <dbReference type="Google" id="ProtNLM"/>
    </source>
</evidence>
<dbReference type="PROSITE" id="PS51257">
    <property type="entry name" value="PROKAR_LIPOPROTEIN"/>
    <property type="match status" value="1"/>
</dbReference>
<reference evidence="5" key="2">
    <citation type="submission" date="2013-10" db="EMBL/GenBank/DDBJ databases">
        <authorList>
            <person name="Aslett M."/>
        </authorList>
    </citation>
    <scope>NUCLEOTIDE SEQUENCE [LARGE SCALE GENOMIC DNA]</scope>
    <source>
        <strain evidence="5">Houghton</strain>
    </source>
</reference>
<dbReference type="RefSeq" id="XP_013353091.1">
    <property type="nucleotide sequence ID" value="XM_013497637.1"/>
</dbReference>
<feature type="chain" id="PRO_5004672398" description="Transmembrane protein" evidence="4">
    <location>
        <begin position="20"/>
        <end position="733"/>
    </location>
</feature>
<evidence type="ECO:0000256" key="4">
    <source>
        <dbReference type="SAM" id="SignalP"/>
    </source>
</evidence>
<protein>
    <recommendedName>
        <fullName evidence="7">Transmembrane protein</fullName>
    </recommendedName>
</protein>
<dbReference type="Proteomes" id="UP000030744">
    <property type="component" value="Unassembled WGS sequence"/>
</dbReference>
<dbReference type="GeneID" id="25380524"/>
<feature type="coiled-coil region" evidence="1">
    <location>
        <begin position="429"/>
        <end position="456"/>
    </location>
</feature>
<keyword evidence="6" id="KW-1185">Reference proteome</keyword>
<reference evidence="5" key="1">
    <citation type="submission" date="2013-10" db="EMBL/GenBank/DDBJ databases">
        <title>Genomic analysis of the causative agents of coccidiosis in chickens.</title>
        <authorList>
            <person name="Reid A.J."/>
            <person name="Blake D."/>
            <person name="Billington K."/>
            <person name="Browne H."/>
            <person name="Dunn M."/>
            <person name="Hung S."/>
            <person name="Kawahara F."/>
            <person name="Miranda-Saavedra D."/>
            <person name="Mourier T."/>
            <person name="Nagra H."/>
            <person name="Otto T.D."/>
            <person name="Rawlings N."/>
            <person name="Sanchez A."/>
            <person name="Sanders M."/>
            <person name="Subramaniam C."/>
            <person name="Tay Y."/>
            <person name="Dear P."/>
            <person name="Doerig C."/>
            <person name="Gruber A."/>
            <person name="Parkinson J."/>
            <person name="Shirley M."/>
            <person name="Wan K.L."/>
            <person name="Berriman M."/>
            <person name="Tomley F."/>
            <person name="Pain A."/>
        </authorList>
    </citation>
    <scope>NUCLEOTIDE SEQUENCE [LARGE SCALE GENOMIC DNA]</scope>
    <source>
        <strain evidence="5">Houghton</strain>
    </source>
</reference>
<evidence type="ECO:0000256" key="1">
    <source>
        <dbReference type="SAM" id="Coils"/>
    </source>
</evidence>
<dbReference type="VEuPathDB" id="ToxoDB:EMH_0059040"/>
<keyword evidence="1" id="KW-0175">Coiled coil</keyword>
<evidence type="ECO:0000313" key="6">
    <source>
        <dbReference type="Proteomes" id="UP000030744"/>
    </source>
</evidence>
<feature type="transmembrane region" description="Helical" evidence="3">
    <location>
        <begin position="134"/>
        <end position="154"/>
    </location>
</feature>
<evidence type="ECO:0000256" key="3">
    <source>
        <dbReference type="SAM" id="Phobius"/>
    </source>
</evidence>
<keyword evidence="3" id="KW-0812">Transmembrane</keyword>
<name>U6K0L6_9EIME</name>
<feature type="region of interest" description="Disordered" evidence="2">
    <location>
        <begin position="160"/>
        <end position="181"/>
    </location>
</feature>